<keyword evidence="6 7" id="KW-0472">Membrane</keyword>
<sequence>MRTQIGRRTDISFQMNNNPRILGQLCLGVLVFQNLFYTICMRHARSRGEEQFFPSSVMLISEALKMLTCILVVHFTDGLWPSISYLRNNFKDSLKTCVPALVYLIQNRLLVAALECLDAATFQVAYQLKLLTTALFSMLILRREISFMQWVALCLLFIGVSVVEPPTQSVPSETLNPSLGLIYVICAAVLSGFASIYFELLLKSSSKSLWLRNLELASVSLVIGFVGQIYSDGSLIRQRGFFYAFDWLVWLTIFLHSFGGLIVALVVKYANNMLKGFACSVSIVLSCFYSLIFLGMQLNISFLVGTICVLTSVLLYSMYPPPKRQTAQQ</sequence>
<protein>
    <submittedName>
        <fullName evidence="8">UDP-N-acetylglucosamine transporter</fullName>
    </submittedName>
</protein>
<dbReference type="NCBIfam" id="TIGR00803">
    <property type="entry name" value="nst"/>
    <property type="match status" value="1"/>
</dbReference>
<feature type="transmembrane region" description="Helical" evidence="7">
    <location>
        <begin position="300"/>
        <end position="319"/>
    </location>
</feature>
<dbReference type="AlphaFoldDB" id="A0A4E0RUH9"/>
<evidence type="ECO:0000256" key="6">
    <source>
        <dbReference type="ARBA" id="ARBA00023136"/>
    </source>
</evidence>
<evidence type="ECO:0000256" key="3">
    <source>
        <dbReference type="ARBA" id="ARBA00022597"/>
    </source>
</evidence>
<dbReference type="InterPro" id="IPR007271">
    <property type="entry name" value="Nuc_sug_transpt"/>
</dbReference>
<dbReference type="PANTHER" id="PTHR10231">
    <property type="entry name" value="NUCLEOTIDE-SUGAR TRANSMEMBRANE TRANSPORTER"/>
    <property type="match status" value="1"/>
</dbReference>
<evidence type="ECO:0000256" key="7">
    <source>
        <dbReference type="SAM" id="Phobius"/>
    </source>
</evidence>
<keyword evidence="3" id="KW-0762">Sugar transport</keyword>
<comment type="subcellular location">
    <subcellularLocation>
        <location evidence="1">Membrane</location>
        <topology evidence="1">Multi-pass membrane protein</topology>
    </subcellularLocation>
</comment>
<name>A0A4E0RUH9_FASHE</name>
<dbReference type="Proteomes" id="UP000230066">
    <property type="component" value="Unassembled WGS sequence"/>
</dbReference>
<keyword evidence="5 7" id="KW-1133">Transmembrane helix</keyword>
<evidence type="ECO:0000313" key="8">
    <source>
        <dbReference type="EMBL" id="THD20942.1"/>
    </source>
</evidence>
<reference evidence="8" key="1">
    <citation type="submission" date="2019-03" db="EMBL/GenBank/DDBJ databases">
        <title>Improved annotation for the trematode Fasciola hepatica.</title>
        <authorList>
            <person name="Choi Y.-J."/>
            <person name="Martin J."/>
            <person name="Mitreva M."/>
        </authorList>
    </citation>
    <scope>NUCLEOTIDE SEQUENCE [LARGE SCALE GENOMIC DNA]</scope>
</reference>
<dbReference type="InterPro" id="IPR037185">
    <property type="entry name" value="EmrE-like"/>
</dbReference>
<keyword evidence="9" id="KW-1185">Reference proteome</keyword>
<dbReference type="Pfam" id="PF04142">
    <property type="entry name" value="Nuc_sug_transp"/>
    <property type="match status" value="1"/>
</dbReference>
<feature type="transmembrane region" description="Helical" evidence="7">
    <location>
        <begin position="182"/>
        <end position="202"/>
    </location>
</feature>
<dbReference type="SUPFAM" id="SSF103481">
    <property type="entry name" value="Multidrug resistance efflux transporter EmrE"/>
    <property type="match status" value="1"/>
</dbReference>
<dbReference type="EMBL" id="JXXN02004021">
    <property type="protein sequence ID" value="THD20942.1"/>
    <property type="molecule type" value="Genomic_DNA"/>
</dbReference>
<comment type="similarity">
    <text evidence="2">Belongs to the nucleotide-sugar transporter family. SLC35A subfamily.</text>
</comment>
<proteinExistence type="inferred from homology"/>
<evidence type="ECO:0000256" key="5">
    <source>
        <dbReference type="ARBA" id="ARBA00022989"/>
    </source>
</evidence>
<keyword evidence="3" id="KW-0813">Transport</keyword>
<evidence type="ECO:0000256" key="1">
    <source>
        <dbReference type="ARBA" id="ARBA00004141"/>
    </source>
</evidence>
<feature type="transmembrane region" description="Helical" evidence="7">
    <location>
        <begin position="214"/>
        <end position="231"/>
    </location>
</feature>
<feature type="transmembrane region" description="Helical" evidence="7">
    <location>
        <begin position="274"/>
        <end position="294"/>
    </location>
</feature>
<keyword evidence="4 7" id="KW-0812">Transmembrane</keyword>
<gene>
    <name evidence="8" type="ORF">D915_008195</name>
</gene>
<evidence type="ECO:0000313" key="9">
    <source>
        <dbReference type="Proteomes" id="UP000230066"/>
    </source>
</evidence>
<evidence type="ECO:0000256" key="4">
    <source>
        <dbReference type="ARBA" id="ARBA00022692"/>
    </source>
</evidence>
<dbReference type="GO" id="GO:0015165">
    <property type="term" value="F:pyrimidine nucleotide-sugar transmembrane transporter activity"/>
    <property type="evidence" value="ECO:0007669"/>
    <property type="project" value="InterPro"/>
</dbReference>
<feature type="transmembrane region" description="Helical" evidence="7">
    <location>
        <begin position="247"/>
        <end position="267"/>
    </location>
</feature>
<dbReference type="Gene3D" id="1.10.3730.20">
    <property type="match status" value="1"/>
</dbReference>
<organism evidence="8 9">
    <name type="scientific">Fasciola hepatica</name>
    <name type="common">Liver fluke</name>
    <dbReference type="NCBI Taxonomy" id="6192"/>
    <lineage>
        <taxon>Eukaryota</taxon>
        <taxon>Metazoa</taxon>
        <taxon>Spiralia</taxon>
        <taxon>Lophotrochozoa</taxon>
        <taxon>Platyhelminthes</taxon>
        <taxon>Trematoda</taxon>
        <taxon>Digenea</taxon>
        <taxon>Plagiorchiida</taxon>
        <taxon>Echinostomata</taxon>
        <taxon>Echinostomatoidea</taxon>
        <taxon>Fasciolidae</taxon>
        <taxon>Fasciola</taxon>
    </lineage>
</organism>
<comment type="caution">
    <text evidence="8">The sequence shown here is derived from an EMBL/GenBank/DDBJ whole genome shotgun (WGS) entry which is preliminary data.</text>
</comment>
<accession>A0A4E0RUH9</accession>
<dbReference type="GO" id="GO:0000139">
    <property type="term" value="C:Golgi membrane"/>
    <property type="evidence" value="ECO:0007669"/>
    <property type="project" value="InterPro"/>
</dbReference>
<dbReference type="PIRSF" id="PIRSF005799">
    <property type="entry name" value="UDP-gal_transpt"/>
    <property type="match status" value="1"/>
</dbReference>
<evidence type="ECO:0000256" key="2">
    <source>
        <dbReference type="ARBA" id="ARBA00009976"/>
    </source>
</evidence>
<feature type="transmembrane region" description="Helical" evidence="7">
    <location>
        <begin position="145"/>
        <end position="162"/>
    </location>
</feature>